<dbReference type="EMBL" id="DSVL01000045">
    <property type="protein sequence ID" value="HFH28164.1"/>
    <property type="molecule type" value="Genomic_DNA"/>
</dbReference>
<evidence type="ECO:0000313" key="1">
    <source>
        <dbReference type="EMBL" id="HFH28164.1"/>
    </source>
</evidence>
<name>A0A7C3IFC7_9SPIR</name>
<accession>A0A7C3IFC7</accession>
<comment type="caution">
    <text evidence="1">The sequence shown here is derived from an EMBL/GenBank/DDBJ whole genome shotgun (WGS) entry which is preliminary data.</text>
</comment>
<proteinExistence type="predicted"/>
<protein>
    <submittedName>
        <fullName evidence="1">Uncharacterized protein</fullName>
    </submittedName>
</protein>
<dbReference type="AlphaFoldDB" id="A0A7C3IFC7"/>
<gene>
    <name evidence="1" type="ORF">ENS59_01425</name>
</gene>
<reference evidence="1" key="1">
    <citation type="journal article" date="2020" name="mSystems">
        <title>Genome- and Community-Level Interaction Insights into Carbon Utilization and Element Cycling Functions of Hydrothermarchaeota in Hydrothermal Sediment.</title>
        <authorList>
            <person name="Zhou Z."/>
            <person name="Liu Y."/>
            <person name="Xu W."/>
            <person name="Pan J."/>
            <person name="Luo Z.H."/>
            <person name="Li M."/>
        </authorList>
    </citation>
    <scope>NUCLEOTIDE SEQUENCE [LARGE SCALE GENOMIC DNA]</scope>
    <source>
        <strain evidence="1">SpSt-503</strain>
    </source>
</reference>
<dbReference type="Gene3D" id="3.40.50.2300">
    <property type="match status" value="1"/>
</dbReference>
<organism evidence="1">
    <name type="scientific">Gracilinema caldarium</name>
    <dbReference type="NCBI Taxonomy" id="215591"/>
    <lineage>
        <taxon>Bacteria</taxon>
        <taxon>Pseudomonadati</taxon>
        <taxon>Spirochaetota</taxon>
        <taxon>Spirochaetia</taxon>
        <taxon>Spirochaetales</taxon>
        <taxon>Breznakiellaceae</taxon>
        <taxon>Gracilinema</taxon>
    </lineage>
</organism>
<sequence>MARKIVIIGADEDLDVARLLEKGVVQATIVRDAIKMGETAILSLSQKGITSRFAPISKVSTYTKYGKATK</sequence>